<protein>
    <submittedName>
        <fullName evidence="6">Ras guanine nucleotide exchange factor M</fullName>
    </submittedName>
</protein>
<proteinExistence type="predicted"/>
<evidence type="ECO:0000313" key="7">
    <source>
        <dbReference type="Proteomes" id="UP000187429"/>
    </source>
</evidence>
<feature type="region of interest" description="Disordered" evidence="3">
    <location>
        <begin position="722"/>
        <end position="746"/>
    </location>
</feature>
<dbReference type="OrthoDB" id="28357at2759"/>
<accession>A0A1R1YJ02</accession>
<comment type="caution">
    <text evidence="6">The sequence shown here is derived from an EMBL/GenBank/DDBJ whole genome shotgun (WGS) entry which is preliminary data.</text>
</comment>
<dbReference type="GO" id="GO:0005085">
    <property type="term" value="F:guanyl-nucleotide exchange factor activity"/>
    <property type="evidence" value="ECO:0007669"/>
    <property type="project" value="UniProtKB-KW"/>
</dbReference>
<organism evidence="6 7">
    <name type="scientific">Smittium culicis</name>
    <dbReference type="NCBI Taxonomy" id="133412"/>
    <lineage>
        <taxon>Eukaryota</taxon>
        <taxon>Fungi</taxon>
        <taxon>Fungi incertae sedis</taxon>
        <taxon>Zoopagomycota</taxon>
        <taxon>Kickxellomycotina</taxon>
        <taxon>Harpellomycetes</taxon>
        <taxon>Harpellales</taxon>
        <taxon>Legeriomycetaceae</taxon>
        <taxon>Smittium</taxon>
    </lineage>
</organism>
<dbReference type="InterPro" id="IPR000651">
    <property type="entry name" value="Ras-like_Gua-exchang_fac_N"/>
</dbReference>
<evidence type="ECO:0000259" key="4">
    <source>
        <dbReference type="PROSITE" id="PS50009"/>
    </source>
</evidence>
<dbReference type="Proteomes" id="UP000187429">
    <property type="component" value="Unassembled WGS sequence"/>
</dbReference>
<dbReference type="GO" id="GO:0007264">
    <property type="term" value="P:small GTPase-mediated signal transduction"/>
    <property type="evidence" value="ECO:0007669"/>
    <property type="project" value="InterPro"/>
</dbReference>
<dbReference type="PANTHER" id="PTHR23113:SF99">
    <property type="entry name" value="RASGEF DOMAIN-CONTAINING PROTEIN"/>
    <property type="match status" value="1"/>
</dbReference>
<dbReference type="SMART" id="SM00147">
    <property type="entry name" value="RasGEF"/>
    <property type="match status" value="1"/>
</dbReference>
<keyword evidence="1 2" id="KW-0344">Guanine-nucleotide releasing factor</keyword>
<evidence type="ECO:0000313" key="6">
    <source>
        <dbReference type="EMBL" id="OMJ26696.1"/>
    </source>
</evidence>
<evidence type="ECO:0000259" key="5">
    <source>
        <dbReference type="PROSITE" id="PS50212"/>
    </source>
</evidence>
<dbReference type="Gene3D" id="1.20.870.10">
    <property type="entry name" value="Son of sevenless (SoS) protein Chain: S domain 1"/>
    <property type="match status" value="1"/>
</dbReference>
<feature type="compositionally biased region" description="Polar residues" evidence="3">
    <location>
        <begin position="186"/>
        <end position="222"/>
    </location>
</feature>
<feature type="compositionally biased region" description="Low complexity" evidence="3">
    <location>
        <begin position="239"/>
        <end position="257"/>
    </location>
</feature>
<feature type="region of interest" description="Disordered" evidence="3">
    <location>
        <begin position="186"/>
        <end position="226"/>
    </location>
</feature>
<feature type="region of interest" description="Disordered" evidence="3">
    <location>
        <begin position="239"/>
        <end position="270"/>
    </location>
</feature>
<dbReference type="InterPro" id="IPR036964">
    <property type="entry name" value="RASGEF_cat_dom_sf"/>
</dbReference>
<reference evidence="7" key="1">
    <citation type="submission" date="2017-01" db="EMBL/GenBank/DDBJ databases">
        <authorList>
            <person name="Wang Y."/>
            <person name="White M."/>
            <person name="Kvist S."/>
            <person name="Moncalvo J.-M."/>
        </authorList>
    </citation>
    <scope>NUCLEOTIDE SEQUENCE [LARGE SCALE GENOMIC DNA]</scope>
    <source>
        <strain evidence="7">ID-206-W2</strain>
    </source>
</reference>
<feature type="domain" description="Ras-GEF" evidence="4">
    <location>
        <begin position="935"/>
        <end position="1200"/>
    </location>
</feature>
<dbReference type="InterPro" id="IPR008937">
    <property type="entry name" value="Ras-like_GEF"/>
</dbReference>
<dbReference type="PANTHER" id="PTHR23113">
    <property type="entry name" value="GUANINE NUCLEOTIDE EXCHANGE FACTOR"/>
    <property type="match status" value="1"/>
</dbReference>
<sequence>MDSLSARISRNYNKKNIVIYDSSIDPSNKKNTDSFYNHSPKKSDSLSSEEFILSPQNTNNNNYVEPAIKKSSPISETLNLYNIDSVTLRETYDNDFLQSPQIPSEPSHFLMKSYPNNKKSDPFFQNPHFFSNKNTPQNFNNNSYRQNNLPRNLDHPIISLSNAQNPTSTIPKPFFNAFHIESIQNDSHPLDTHSNPQNNIHDSISSTNYTAPSTKNNPSLHNPTHLISAIPQPYFNSTNANNNNVINNNNNNNISNSQDPAAFPNTNTNTNADLKFSFPTLNSDNSESLVIPNQEPIFLNPDFNLKLALKKKSTPNTINVDNSQTFKAHNPYQHIPIDAEKSDLPHQKTIKISRAPSSDSAYIQKPSKQSVKSLGMLKLPEEYCKDIFSTLTPKLCSLLGVFCHKIHTPLSIFLNPDCPKHSLYGCSSYSSQVDDFMFHSLHKTQISTWPLNKNSLSADIFLGSQINLHQKRSNKISSDQNQPSYRELLFSKSKGLSLWALIISLTDKNCTPNSITISKTLCSYRFFCTSLDFLRLLIIRYLNCDIELKDPLNNSAPSSSSQSISDSSIYGLTDFNSAQASKVIQLRVLNFIKLWVKSYKEDFDECHFSKNLLLEFLSFIKSFKGKHDLANNIETRLNKDYVESPLYQSSFPRKSSISSFRAKNDSIVNNTLAIYTSELLSNNKRYSDHYESIFEPRNLKSSSVQPSAQKKKNSLKHKFSLGNFNSYKQNDPQNRTSTPVDQPKKISKKISSSYLMSLFNSKQKRSSINSNELTRTESKDALLNDLPRLQPKSSLVNSSDLKFPGKVNSNDLKFPGKVNSNDLKFPGKVNSNDLKFPGKDSIPSELPKKTFPANTDDLYFDASSFKNNRRTFNSQISDDVSSRNSSALRSSNSSGLDYEMFNQEIFRNSNSAIFGSCKKKSFDFDPKACKITDFDPGFIAEQLTLIEHSMYSKISMNDVFKRLRSKSNKAKSFGSFSSYDQKTANDKTEFDFNSSTVVDNSIAEKTQNSSDISSLAHWSNCTTYWTIYTILSEPSPIVRASIIVHISLVAYYCLAIRNYSGAFELVGGLTNSSINRLKDTWSFVPPQFRQIIDQIQEIWHSRPNHKLYRESFLAALNGTLGPDYGVAFDPSPYNFSETISGKNKQQLKNASSGHSRNNSISGVKTFFGIGSSNKDKSLSVSKPEQPFSGINPNTFILNSNSPFSPNSDTYAKTPTNSFYQPPSGSDTTLYETDSINDIFVQASANSDTRNDKVLDQLIGTSFSSNKRESSENFKRALSVANIDYFHRAWLIRNPSEITNRRVSGNINTFNGGSIAKGGKAKSKSLQPENFRKSGTLLNGYDYNPNSNESQKYDIPLQSSKYNNSDTFSGQNFGLSYLHTSSNSSKDLEKDNPNNKESFKSGSKLAQYPVVPFFGLHLTDLIHADEANQTYIKTNDAENFSSLLEFKNSWSKLPNLENVHTLSAKSSFQNLKGDGQRLAFSKVEKAAMLKSSISNSNMSVLAKSKGAPGPTIMNMTKFRIMANILAEIKQSQSLGFSFTPNITIQNWLKDIILNFEDLLNELSDQVESSKDSATSGKRALSQQYLSKKSSKLKMQGQDLEDTSTITEEKSLSGASPKFGKKDFFNNLSNFPTPNSNEVDINPIFKMNDLSISTEPTDTICLNDLVYDKCSRKTLNNDYIFSSNYPDLELVSDLAFDSENSYRKLSDAANMRVDSKPIRKMKSQNAQDLLSSNKYGKSSKLSNSKSFSNILTIETKNQFPFPKSTPDILKPENLCNKGSYNRKNSNAADLENILYSISKKLEP</sequence>
<keyword evidence="7" id="KW-1185">Reference proteome</keyword>
<dbReference type="InterPro" id="IPR001895">
    <property type="entry name" value="RASGEF_cat_dom"/>
</dbReference>
<evidence type="ECO:0000256" key="3">
    <source>
        <dbReference type="SAM" id="MobiDB-lite"/>
    </source>
</evidence>
<dbReference type="EMBL" id="LSSM01001401">
    <property type="protein sequence ID" value="OMJ26696.1"/>
    <property type="molecule type" value="Genomic_DNA"/>
</dbReference>
<dbReference type="PROSITE" id="PS50009">
    <property type="entry name" value="RASGEF_CAT"/>
    <property type="match status" value="1"/>
</dbReference>
<dbReference type="Gene3D" id="1.10.840.10">
    <property type="entry name" value="Ras guanine-nucleotide exchange factors catalytic domain"/>
    <property type="match status" value="2"/>
</dbReference>
<evidence type="ECO:0000256" key="1">
    <source>
        <dbReference type="ARBA" id="ARBA00022658"/>
    </source>
</evidence>
<feature type="region of interest" description="Disordered" evidence="3">
    <location>
        <begin position="1310"/>
        <end position="1352"/>
    </location>
</feature>
<dbReference type="Pfam" id="PF00617">
    <property type="entry name" value="RasGEF"/>
    <property type="match status" value="1"/>
</dbReference>
<dbReference type="InterPro" id="IPR023578">
    <property type="entry name" value="Ras_GEF_dom_sf"/>
</dbReference>
<feature type="compositionally biased region" description="Polar residues" evidence="3">
    <location>
        <begin position="722"/>
        <end position="740"/>
    </location>
</feature>
<feature type="domain" description="N-terminal Ras-GEF" evidence="5">
    <location>
        <begin position="489"/>
        <end position="641"/>
    </location>
</feature>
<dbReference type="SUPFAM" id="SSF48366">
    <property type="entry name" value="Ras GEF"/>
    <property type="match status" value="2"/>
</dbReference>
<gene>
    <name evidence="6" type="ORF">AYI69_g3886</name>
</gene>
<dbReference type="PROSITE" id="PS50212">
    <property type="entry name" value="RASGEF_NTER"/>
    <property type="match status" value="1"/>
</dbReference>
<evidence type="ECO:0000256" key="2">
    <source>
        <dbReference type="PROSITE-ProRule" id="PRU00168"/>
    </source>
</evidence>
<name>A0A1R1YJ02_9FUNG</name>
<dbReference type="Pfam" id="PF00618">
    <property type="entry name" value="RasGEF_N"/>
    <property type="match status" value="1"/>
</dbReference>
<dbReference type="CDD" id="cd06224">
    <property type="entry name" value="REM"/>
    <property type="match status" value="1"/>
</dbReference>